<name>A0A1M5GTF1_9ALTE</name>
<evidence type="ECO:0000313" key="2">
    <source>
        <dbReference type="Proteomes" id="UP000184520"/>
    </source>
</evidence>
<reference evidence="2" key="1">
    <citation type="submission" date="2016-11" db="EMBL/GenBank/DDBJ databases">
        <authorList>
            <person name="Varghese N."/>
            <person name="Submissions S."/>
        </authorList>
    </citation>
    <scope>NUCLEOTIDE SEQUENCE [LARGE SCALE GENOMIC DNA]</scope>
    <source>
        <strain evidence="2">CGMCC 1.8995</strain>
    </source>
</reference>
<dbReference type="STRING" id="634436.SAMN05216361_1163"/>
<gene>
    <name evidence="1" type="ORF">SAMN05216361_1163</name>
</gene>
<evidence type="ECO:0000313" key="1">
    <source>
        <dbReference type="EMBL" id="SHG06933.1"/>
    </source>
</evidence>
<sequence length="31" mass="3676">MKYFTQYSDTNAGKFCLLLPAIDAEQFLYKR</sequence>
<proteinExistence type="predicted"/>
<protein>
    <submittedName>
        <fullName evidence="1">Uncharacterized protein</fullName>
    </submittedName>
</protein>
<organism evidence="1 2">
    <name type="scientific">Marisediminitalea aggregata</name>
    <dbReference type="NCBI Taxonomy" id="634436"/>
    <lineage>
        <taxon>Bacteria</taxon>
        <taxon>Pseudomonadati</taxon>
        <taxon>Pseudomonadota</taxon>
        <taxon>Gammaproteobacteria</taxon>
        <taxon>Alteromonadales</taxon>
        <taxon>Alteromonadaceae</taxon>
        <taxon>Marisediminitalea</taxon>
    </lineage>
</organism>
<accession>A0A1M5GTF1</accession>
<dbReference type="Proteomes" id="UP000184520">
    <property type="component" value="Unassembled WGS sequence"/>
</dbReference>
<dbReference type="AlphaFoldDB" id="A0A1M5GTF1"/>
<dbReference type="EMBL" id="FQWD01000002">
    <property type="protein sequence ID" value="SHG06933.1"/>
    <property type="molecule type" value="Genomic_DNA"/>
</dbReference>
<keyword evidence="2" id="KW-1185">Reference proteome</keyword>